<dbReference type="InterPro" id="IPR050640">
    <property type="entry name" value="Bact_2-comp_sensor_kinase"/>
</dbReference>
<feature type="transmembrane region" description="Helical" evidence="2">
    <location>
        <begin position="411"/>
        <end position="432"/>
    </location>
</feature>
<dbReference type="Gene3D" id="3.30.565.10">
    <property type="entry name" value="Histidine kinase-like ATPase, C-terminal domain"/>
    <property type="match status" value="1"/>
</dbReference>
<accession>A0A1M5DEP9</accession>
<sequence length="654" mass="74788">MSINSAVRVLSCLLIGFLLTRPVGKKCLAQEEPGESPDSTQLAFNKKIKEAGSDSIKIMHTCYEFGVQLDENEEYERSIELFQTALRIAKNINDHKEAAKIANYLANQYAIIGNFSASNKAYLTALENAKETEDAGQIAKISMNLATNYNFTGDYDKAIQYGLYALKTKETANNPERICYHYVTLGNIFKETNNINKWEEYVLKAYKMKDVANCASFSDIAKIYNSLGGIAEQRNEFDKALSYYDTLHVLSTEHHFDQGISTALTNSADIYRQLNNIPKALELATEAEKYFGGNPYDEIFNNNFKSGLYQLTGEYSKALKLAEENIRKEEIEYYSTEKLKCLELLYELNVALHRYPEAFAWNDSLRVTENKLRDQEVRKSIEELETKYETEKKEQQIELLTTENELKNQRLRAGIVLLAVLLVVIVMILYILQIRRKQARLAQNDLQQKVLRSQMNPHFIFNVLGSIQNYIMGNDTKKAANYLAQFASLTRSTLEYSASESISLSDEIKMLANYMELEKMRKPGKFNFEIITSEELEADFIRIPPMMIQPFVENAIKHGLKNTEAKGLIQLSFHEKGNTLHIGITDNGVGINKAKELKDDGHRSMAMQIFDERCKLFFKKTKQHITKTITDISEETPEQQGTRIQIIIPVDTKL</sequence>
<evidence type="ECO:0000256" key="1">
    <source>
        <dbReference type="SAM" id="Coils"/>
    </source>
</evidence>
<dbReference type="PANTHER" id="PTHR34220">
    <property type="entry name" value="SENSOR HISTIDINE KINASE YPDA"/>
    <property type="match status" value="1"/>
</dbReference>
<keyword evidence="2" id="KW-1133">Transmembrane helix</keyword>
<dbReference type="Gene3D" id="1.25.40.10">
    <property type="entry name" value="Tetratricopeptide repeat domain"/>
    <property type="match status" value="2"/>
</dbReference>
<dbReference type="GO" id="GO:0000155">
    <property type="term" value="F:phosphorelay sensor kinase activity"/>
    <property type="evidence" value="ECO:0007669"/>
    <property type="project" value="InterPro"/>
</dbReference>
<gene>
    <name evidence="5" type="ORF">SAMN05444274_10768</name>
</gene>
<evidence type="ECO:0000259" key="3">
    <source>
        <dbReference type="Pfam" id="PF02518"/>
    </source>
</evidence>
<reference evidence="5 6" key="1">
    <citation type="submission" date="2016-11" db="EMBL/GenBank/DDBJ databases">
        <authorList>
            <person name="Jaros S."/>
            <person name="Januszkiewicz K."/>
            <person name="Wedrychowicz H."/>
        </authorList>
    </citation>
    <scope>NUCLEOTIDE SEQUENCE [LARGE SCALE GENOMIC DNA]</scope>
    <source>
        <strain evidence="5 6">DSM 26910</strain>
    </source>
</reference>
<dbReference type="RefSeq" id="WP_073002692.1">
    <property type="nucleotide sequence ID" value="NZ_FQUM01000007.1"/>
</dbReference>
<evidence type="ECO:0000256" key="2">
    <source>
        <dbReference type="SAM" id="Phobius"/>
    </source>
</evidence>
<feature type="domain" description="Signal transduction histidine kinase internal region" evidence="4">
    <location>
        <begin position="447"/>
        <end position="524"/>
    </location>
</feature>
<dbReference type="Pfam" id="PF02518">
    <property type="entry name" value="HATPase_c"/>
    <property type="match status" value="1"/>
</dbReference>
<feature type="coiled-coil region" evidence="1">
    <location>
        <begin position="374"/>
        <end position="412"/>
    </location>
</feature>
<protein>
    <submittedName>
        <fullName evidence="5">Tetratricopeptide repeat-containing protein</fullName>
    </submittedName>
</protein>
<feature type="domain" description="Histidine kinase/HSP90-like ATPase" evidence="3">
    <location>
        <begin position="547"/>
        <end position="651"/>
    </location>
</feature>
<dbReference type="PANTHER" id="PTHR34220:SF7">
    <property type="entry name" value="SENSOR HISTIDINE KINASE YPDA"/>
    <property type="match status" value="1"/>
</dbReference>
<dbReference type="SMART" id="SM00028">
    <property type="entry name" value="TPR"/>
    <property type="match status" value="5"/>
</dbReference>
<dbReference type="InterPro" id="IPR003594">
    <property type="entry name" value="HATPase_dom"/>
</dbReference>
<organism evidence="5 6">
    <name type="scientific">Mariniphaga anaerophila</name>
    <dbReference type="NCBI Taxonomy" id="1484053"/>
    <lineage>
        <taxon>Bacteria</taxon>
        <taxon>Pseudomonadati</taxon>
        <taxon>Bacteroidota</taxon>
        <taxon>Bacteroidia</taxon>
        <taxon>Marinilabiliales</taxon>
        <taxon>Prolixibacteraceae</taxon>
        <taxon>Mariniphaga</taxon>
    </lineage>
</organism>
<evidence type="ECO:0000313" key="6">
    <source>
        <dbReference type="Proteomes" id="UP000184164"/>
    </source>
</evidence>
<dbReference type="InterPro" id="IPR011990">
    <property type="entry name" value="TPR-like_helical_dom_sf"/>
</dbReference>
<dbReference type="OrthoDB" id="9809908at2"/>
<proteinExistence type="predicted"/>
<dbReference type="EMBL" id="FQUM01000007">
    <property type="protein sequence ID" value="SHF65447.1"/>
    <property type="molecule type" value="Genomic_DNA"/>
</dbReference>
<evidence type="ECO:0000313" key="5">
    <source>
        <dbReference type="EMBL" id="SHF65447.1"/>
    </source>
</evidence>
<dbReference type="SUPFAM" id="SSF55874">
    <property type="entry name" value="ATPase domain of HSP90 chaperone/DNA topoisomerase II/histidine kinase"/>
    <property type="match status" value="1"/>
</dbReference>
<dbReference type="Pfam" id="PF06580">
    <property type="entry name" value="His_kinase"/>
    <property type="match status" value="1"/>
</dbReference>
<keyword evidence="6" id="KW-1185">Reference proteome</keyword>
<dbReference type="InterPro" id="IPR019734">
    <property type="entry name" value="TPR_rpt"/>
</dbReference>
<dbReference type="STRING" id="1484053.SAMN05444274_10768"/>
<dbReference type="Proteomes" id="UP000184164">
    <property type="component" value="Unassembled WGS sequence"/>
</dbReference>
<dbReference type="InterPro" id="IPR036890">
    <property type="entry name" value="HATPase_C_sf"/>
</dbReference>
<keyword evidence="2" id="KW-0472">Membrane</keyword>
<dbReference type="SUPFAM" id="SSF48452">
    <property type="entry name" value="TPR-like"/>
    <property type="match status" value="2"/>
</dbReference>
<keyword evidence="2" id="KW-0812">Transmembrane</keyword>
<name>A0A1M5DEP9_9BACT</name>
<dbReference type="InterPro" id="IPR010559">
    <property type="entry name" value="Sig_transdc_His_kin_internal"/>
</dbReference>
<keyword evidence="1" id="KW-0175">Coiled coil</keyword>
<dbReference type="AlphaFoldDB" id="A0A1M5DEP9"/>
<evidence type="ECO:0000259" key="4">
    <source>
        <dbReference type="Pfam" id="PF06580"/>
    </source>
</evidence>
<dbReference type="GO" id="GO:0016020">
    <property type="term" value="C:membrane"/>
    <property type="evidence" value="ECO:0007669"/>
    <property type="project" value="InterPro"/>
</dbReference>